<feature type="region of interest" description="Disordered" evidence="1">
    <location>
        <begin position="1"/>
        <end position="54"/>
    </location>
</feature>
<dbReference type="AlphaFoldDB" id="A0AAV7UK25"/>
<protein>
    <submittedName>
        <fullName evidence="2">Uncharacterized protein</fullName>
    </submittedName>
</protein>
<keyword evidence="3" id="KW-1185">Reference proteome</keyword>
<comment type="caution">
    <text evidence="2">The sequence shown here is derived from an EMBL/GenBank/DDBJ whole genome shotgun (WGS) entry which is preliminary data.</text>
</comment>
<evidence type="ECO:0000313" key="2">
    <source>
        <dbReference type="EMBL" id="KAJ1188696.1"/>
    </source>
</evidence>
<gene>
    <name evidence="2" type="ORF">NDU88_005453</name>
</gene>
<sequence>MRRQACQGGSSLFTVTEGRQRSPSQPRCQLELPARRKDGDSPGNGEFTLPPSWHLDSRLSKGVELRLIVSANTTRRAPRLSLRPPCRPSSTAQRGGSINECPKGFFRDPTCEGQDQQQDTTRGA</sequence>
<dbReference type="Proteomes" id="UP001066276">
    <property type="component" value="Chromosome 3_1"/>
</dbReference>
<reference evidence="2" key="1">
    <citation type="journal article" date="2022" name="bioRxiv">
        <title>Sequencing and chromosome-scale assembly of the giantPleurodeles waltlgenome.</title>
        <authorList>
            <person name="Brown T."/>
            <person name="Elewa A."/>
            <person name="Iarovenko S."/>
            <person name="Subramanian E."/>
            <person name="Araus A.J."/>
            <person name="Petzold A."/>
            <person name="Susuki M."/>
            <person name="Suzuki K.-i.T."/>
            <person name="Hayashi T."/>
            <person name="Toyoda A."/>
            <person name="Oliveira C."/>
            <person name="Osipova E."/>
            <person name="Leigh N.D."/>
            <person name="Simon A."/>
            <person name="Yun M.H."/>
        </authorList>
    </citation>
    <scope>NUCLEOTIDE SEQUENCE</scope>
    <source>
        <strain evidence="2">20211129_DDA</strain>
        <tissue evidence="2">Liver</tissue>
    </source>
</reference>
<feature type="compositionally biased region" description="Polar residues" evidence="1">
    <location>
        <begin position="113"/>
        <end position="124"/>
    </location>
</feature>
<organism evidence="2 3">
    <name type="scientific">Pleurodeles waltl</name>
    <name type="common">Iberian ribbed newt</name>
    <dbReference type="NCBI Taxonomy" id="8319"/>
    <lineage>
        <taxon>Eukaryota</taxon>
        <taxon>Metazoa</taxon>
        <taxon>Chordata</taxon>
        <taxon>Craniata</taxon>
        <taxon>Vertebrata</taxon>
        <taxon>Euteleostomi</taxon>
        <taxon>Amphibia</taxon>
        <taxon>Batrachia</taxon>
        <taxon>Caudata</taxon>
        <taxon>Salamandroidea</taxon>
        <taxon>Salamandridae</taxon>
        <taxon>Pleurodelinae</taxon>
        <taxon>Pleurodeles</taxon>
    </lineage>
</organism>
<proteinExistence type="predicted"/>
<feature type="region of interest" description="Disordered" evidence="1">
    <location>
        <begin position="71"/>
        <end position="124"/>
    </location>
</feature>
<name>A0AAV7UK25_PLEWA</name>
<feature type="compositionally biased region" description="Low complexity" evidence="1">
    <location>
        <begin position="73"/>
        <end position="91"/>
    </location>
</feature>
<evidence type="ECO:0000313" key="3">
    <source>
        <dbReference type="Proteomes" id="UP001066276"/>
    </source>
</evidence>
<dbReference type="EMBL" id="JANPWB010000005">
    <property type="protein sequence ID" value="KAJ1188696.1"/>
    <property type="molecule type" value="Genomic_DNA"/>
</dbReference>
<evidence type="ECO:0000256" key="1">
    <source>
        <dbReference type="SAM" id="MobiDB-lite"/>
    </source>
</evidence>
<accession>A0AAV7UK25</accession>